<protein>
    <recommendedName>
        <fullName evidence="8">Phosphoribosylformylglycinamidine synthase subunit PurL</fullName>
        <shortName evidence="8">FGAM synthase</shortName>
        <ecNumber evidence="8">6.3.5.3</ecNumber>
    </recommendedName>
    <alternativeName>
        <fullName evidence="8">Formylglycinamide ribonucleotide amidotransferase subunit II</fullName>
        <shortName evidence="8">FGAR amidotransferase II</shortName>
        <shortName evidence="8">FGAR-AT II</shortName>
    </alternativeName>
    <alternativeName>
        <fullName evidence="8">Glutamine amidotransferase PurL</fullName>
    </alternativeName>
    <alternativeName>
        <fullName evidence="8">Phosphoribosylformylglycinamidine synthase subunit II</fullName>
    </alternativeName>
</protein>
<dbReference type="Pfam" id="PF02769">
    <property type="entry name" value="AIRS_C"/>
    <property type="match status" value="2"/>
</dbReference>
<organism evidence="12 13">
    <name type="scientific">Litorilinea aerophila</name>
    <dbReference type="NCBI Taxonomy" id="1204385"/>
    <lineage>
        <taxon>Bacteria</taxon>
        <taxon>Bacillati</taxon>
        <taxon>Chloroflexota</taxon>
        <taxon>Caldilineae</taxon>
        <taxon>Caldilineales</taxon>
        <taxon>Caldilineaceae</taxon>
        <taxon>Litorilinea</taxon>
    </lineage>
</organism>
<keyword evidence="5 8" id="KW-0658">Purine biosynthesis</keyword>
<comment type="function">
    <text evidence="8">Part of the phosphoribosylformylglycinamidine synthase complex involved in the purines biosynthetic pathway. Catalyzes the ATP-dependent conversion of formylglycinamide ribonucleotide (FGAR) and glutamine to yield formylglycinamidine ribonucleotide (FGAM) and glutamate. The FGAM synthase complex is composed of three subunits. PurQ produces an ammonia molecule by converting glutamine to glutamate. PurL transfers the ammonia molecule to FGAR to form FGAM in an ATP-dependent manner. PurS interacts with PurQ and PurL and is thought to assist in the transfer of the ammonia molecule from PurQ to PurL.</text>
</comment>
<keyword evidence="2 8" id="KW-0436">Ligase</keyword>
<evidence type="ECO:0000256" key="7">
    <source>
        <dbReference type="ARBA" id="ARBA00022842"/>
    </source>
</evidence>
<dbReference type="RefSeq" id="WP_141610017.1">
    <property type="nucleotide sequence ID" value="NZ_VIGC02000011.1"/>
</dbReference>
<dbReference type="AlphaFoldDB" id="A0A540VGA4"/>
<dbReference type="SUPFAM" id="SSF55326">
    <property type="entry name" value="PurM N-terminal domain-like"/>
    <property type="match status" value="2"/>
</dbReference>
<evidence type="ECO:0000313" key="13">
    <source>
        <dbReference type="Proteomes" id="UP000317371"/>
    </source>
</evidence>
<keyword evidence="7 8" id="KW-0460">Magnesium</keyword>
<dbReference type="Proteomes" id="UP000317371">
    <property type="component" value="Unassembled WGS sequence"/>
</dbReference>
<feature type="binding site" evidence="8">
    <location>
        <position position="451"/>
    </location>
    <ligand>
        <name>substrate</name>
    </ligand>
</feature>
<evidence type="ECO:0000256" key="1">
    <source>
        <dbReference type="ARBA" id="ARBA00022490"/>
    </source>
</evidence>
<dbReference type="FunCoup" id="A0A540VGA4">
    <property type="interactions" value="450"/>
</dbReference>
<dbReference type="InterPro" id="IPR016188">
    <property type="entry name" value="PurM-like_N"/>
</dbReference>
<proteinExistence type="inferred from homology"/>
<dbReference type="InterPro" id="IPR036604">
    <property type="entry name" value="PurS-like_sf"/>
</dbReference>
<feature type="binding site" evidence="8">
    <location>
        <position position="712"/>
    </location>
    <ligand>
        <name>ATP</name>
        <dbReference type="ChEBI" id="CHEBI:30616"/>
    </ligand>
</feature>
<dbReference type="SUPFAM" id="SSF82697">
    <property type="entry name" value="PurS-like"/>
    <property type="match status" value="1"/>
</dbReference>
<feature type="binding site" evidence="8">
    <location>
        <position position="320"/>
    </location>
    <ligand>
        <name>Mg(2+)</name>
        <dbReference type="ChEBI" id="CHEBI:18420"/>
        <label>2</label>
    </ligand>
</feature>
<evidence type="ECO:0000256" key="5">
    <source>
        <dbReference type="ARBA" id="ARBA00022755"/>
    </source>
</evidence>
<dbReference type="InterPro" id="IPR010074">
    <property type="entry name" value="PRibForGlyAmidine_synth_PurL"/>
</dbReference>
<dbReference type="Gene3D" id="1.10.8.750">
    <property type="entry name" value="Phosphoribosylformylglycinamidine synthase, linker domain"/>
    <property type="match status" value="1"/>
</dbReference>
<feature type="active site" evidence="8">
    <location>
        <position position="225"/>
    </location>
</feature>
<dbReference type="GO" id="GO:0005524">
    <property type="term" value="F:ATP binding"/>
    <property type="evidence" value="ECO:0007669"/>
    <property type="project" value="UniProtKB-UniRule"/>
</dbReference>
<dbReference type="EC" id="6.3.5.3" evidence="8"/>
<dbReference type="NCBIfam" id="TIGR01736">
    <property type="entry name" value="FGAM_synth_II"/>
    <property type="match status" value="1"/>
</dbReference>
<feature type="binding site" evidence="8">
    <location>
        <position position="294"/>
    </location>
    <ligand>
        <name>ATP</name>
        <dbReference type="ChEBI" id="CHEBI:30616"/>
    </ligand>
</feature>
<dbReference type="SUPFAM" id="SSF56042">
    <property type="entry name" value="PurM C-terminal domain-like"/>
    <property type="match status" value="2"/>
</dbReference>
<feature type="binding site" evidence="8">
    <location>
        <position position="296"/>
    </location>
    <ligand>
        <name>Mg(2+)</name>
        <dbReference type="ChEBI" id="CHEBI:18420"/>
        <label>1</label>
    </ligand>
</feature>
<dbReference type="InterPro" id="IPR041609">
    <property type="entry name" value="PurL_linker"/>
</dbReference>
<accession>A0A540VGA4</accession>
<dbReference type="UniPathway" id="UPA00074">
    <property type="reaction ID" value="UER00128"/>
</dbReference>
<dbReference type="InParanoid" id="A0A540VGA4"/>
<evidence type="ECO:0000259" key="9">
    <source>
        <dbReference type="Pfam" id="PF00586"/>
    </source>
</evidence>
<keyword evidence="1 8" id="KW-0963">Cytoplasm</keyword>
<dbReference type="Gene3D" id="3.90.650.10">
    <property type="entry name" value="PurM-like C-terminal domain"/>
    <property type="match status" value="2"/>
</dbReference>
<comment type="subcellular location">
    <subcellularLocation>
        <location evidence="8">Cytoplasm</location>
    </subcellularLocation>
</comment>
<dbReference type="InterPro" id="IPR036676">
    <property type="entry name" value="PurM-like_C_sf"/>
</dbReference>
<feature type="binding site" evidence="8">
    <location>
        <position position="749"/>
    </location>
    <ligand>
        <name>ATP</name>
        <dbReference type="ChEBI" id="CHEBI:30616"/>
    </ligand>
</feature>
<comment type="caution">
    <text evidence="8">Lacks conserved residue(s) required for the propagation of feature annotation.</text>
</comment>
<feature type="binding site" evidence="8">
    <location>
        <position position="752"/>
    </location>
    <ligand>
        <name>substrate</name>
    </ligand>
</feature>
<dbReference type="EMBL" id="VIGC01000011">
    <property type="protein sequence ID" value="TQE95794.1"/>
    <property type="molecule type" value="Genomic_DNA"/>
</dbReference>
<comment type="similarity">
    <text evidence="8">Belongs to the FGAMS family.</text>
</comment>
<dbReference type="CDD" id="cd02203">
    <property type="entry name" value="PurL_repeat1"/>
    <property type="match status" value="1"/>
</dbReference>
<feature type="domain" description="PurM-like N-terminal" evidence="9">
    <location>
        <begin position="278"/>
        <end position="400"/>
    </location>
</feature>
<keyword evidence="3 8" id="KW-0479">Metal-binding</keyword>
<feature type="domain" description="PurM-like C-terminal" evidence="10">
    <location>
        <begin position="788"/>
        <end position="926"/>
    </location>
</feature>
<sequence>MQVRIEVRMPHTAAAREIVRQAATLGIRGLTACNLSRLYFLSHHPGTESLQRLCALLLVDPVTEQAHWQIFDGAPPPAESPHAVIEVAPRPGVTDVEARELVRGMAELGLPTCEVATAMRYELVGDLSQADLHRLARQLLCNETVEHYCLGPIIPQFGVAAQAGDQVETVPIRTLTDPELLALSRDRLLSLDVDEMRAIQAFYVAQDRDPTDVELETLAQTWSEHCVHKTFRACIDFTWLDEAGQVKAQETIDGLLRTYIRAATEAIAPPWLHSAFVDNAGIIAFDDTHDLAFKVETHNHPSALEPFGGANTGVGGVVRDILGVSARPIATTDVLCFGPQDLPHEELPEGVLHPRRIADGVVAGIGDYGNKLGLPTASGAVLYDPGYLGNPLVFCGCAGLLPRGSHPTAPQPGDLVVVLGGRTGRDGLHGATFSSAELTHETGEIAGSAVQIGDPITEKGLIEVVERARDQQLYHAITDCGAGGLSSAVGEMGETLGVEVELTRVPLKYPGLVPWEIWLSEAQERMVMAVPPDRLKALQALAEQWDVELSVLGRFRDDGQLRVYHDGRVVADLPMAFLHEGLPRRHMRAVYQDPAPAEEALPDRPAGELLLALLAHPTVASKEAIIRRYDHEVRGGTLVRPCTGPELDGPTDAAVLKPLGTWHHSRAFALSAGINPLLGRRDPYAMAVSAVDEAVRNAVAVGADPDYIAILDNFCWGNPTLPDRLGGLVRACQGCYDAALAYRAPFISGKDSLYNEFNGQPIPGTLLISAIALVPDMHHTVTSDLKAPGNRLYLVGETRPELGGSLLYALLGQEGGTPPGLLADPLPRYRALHRAIRQGLVQACHDLSEGGLAVALAEMAIAGRLGAAITLPTDDLADSGWLFSESNGRLLVEVAPEDVDAFEAHFQGLPLIPLGDVTSAGRLRVQRGNRTLIDLELDTLVSTWKGSLS</sequence>
<dbReference type="CDD" id="cd02204">
    <property type="entry name" value="PurL_repeat2"/>
    <property type="match status" value="1"/>
</dbReference>
<comment type="pathway">
    <text evidence="8">Purine metabolism; IMP biosynthesis via de novo pathway; 5-amino-1-(5-phospho-D-ribosyl)imidazole from N(2)-formyl-N(1)-(5-phospho-D-ribosyl)glycinamide: step 1/2.</text>
</comment>
<dbReference type="PANTHER" id="PTHR43555:SF1">
    <property type="entry name" value="PHOSPHORIBOSYLFORMYLGLYCINAMIDINE SYNTHASE SUBUNIT PURL"/>
    <property type="match status" value="1"/>
</dbReference>
<comment type="catalytic activity">
    <reaction evidence="8">
        <text>N(2)-formyl-N(1)-(5-phospho-beta-D-ribosyl)glycinamide + L-glutamine + ATP + H2O = 2-formamido-N(1)-(5-O-phospho-beta-D-ribosyl)acetamidine + L-glutamate + ADP + phosphate + H(+)</text>
        <dbReference type="Rhea" id="RHEA:17129"/>
        <dbReference type="ChEBI" id="CHEBI:15377"/>
        <dbReference type="ChEBI" id="CHEBI:15378"/>
        <dbReference type="ChEBI" id="CHEBI:29985"/>
        <dbReference type="ChEBI" id="CHEBI:30616"/>
        <dbReference type="ChEBI" id="CHEBI:43474"/>
        <dbReference type="ChEBI" id="CHEBI:58359"/>
        <dbReference type="ChEBI" id="CHEBI:147286"/>
        <dbReference type="ChEBI" id="CHEBI:147287"/>
        <dbReference type="ChEBI" id="CHEBI:456216"/>
        <dbReference type="EC" id="6.3.5.3"/>
    </reaction>
</comment>
<dbReference type="Pfam" id="PF18072">
    <property type="entry name" value="FGAR-AT_linker"/>
    <property type="match status" value="1"/>
</dbReference>
<evidence type="ECO:0000313" key="12">
    <source>
        <dbReference type="EMBL" id="TQE95794.1"/>
    </source>
</evidence>
<dbReference type="GO" id="GO:0004642">
    <property type="term" value="F:phosphoribosylformylglycinamidine synthase activity"/>
    <property type="evidence" value="ECO:0007669"/>
    <property type="project" value="UniProtKB-UniRule"/>
</dbReference>
<dbReference type="GO" id="GO:0005737">
    <property type="term" value="C:cytoplasm"/>
    <property type="evidence" value="ECO:0007669"/>
    <property type="project" value="UniProtKB-SubCell"/>
</dbReference>
<dbReference type="GO" id="GO:0006189">
    <property type="term" value="P:'de novo' IMP biosynthetic process"/>
    <property type="evidence" value="ECO:0007669"/>
    <property type="project" value="UniProtKB-UniRule"/>
</dbReference>
<feature type="domain" description="Phosphoribosylformylglycinamidine synthase linker" evidence="11">
    <location>
        <begin position="183"/>
        <end position="229"/>
    </location>
</feature>
<feature type="domain" description="PurM-like N-terminal" evidence="9">
    <location>
        <begin position="652"/>
        <end position="765"/>
    </location>
</feature>
<feature type="binding site" evidence="8">
    <location>
        <position position="319"/>
    </location>
    <ligand>
        <name>substrate</name>
    </ligand>
</feature>
<dbReference type="Gene3D" id="3.30.1330.10">
    <property type="entry name" value="PurM-like, N-terminal domain"/>
    <property type="match status" value="2"/>
</dbReference>
<dbReference type="OrthoDB" id="9804441at2"/>
<gene>
    <name evidence="8 12" type="primary">purL</name>
    <name evidence="12" type="ORF">FKZ61_10155</name>
</gene>
<dbReference type="InterPro" id="IPR010918">
    <property type="entry name" value="PurM-like_C_dom"/>
</dbReference>
<reference evidence="12 13" key="1">
    <citation type="submission" date="2019-06" db="EMBL/GenBank/DDBJ databases">
        <title>Genome sequence of Litorilinea aerophila BAA-2444.</title>
        <authorList>
            <person name="Maclea K.S."/>
            <person name="Maurais E.G."/>
            <person name="Iannazzi L.C."/>
        </authorList>
    </citation>
    <scope>NUCLEOTIDE SEQUENCE [LARGE SCALE GENOMIC DNA]</scope>
    <source>
        <strain evidence="12 13">ATCC BAA-2444</strain>
    </source>
</reference>
<dbReference type="HAMAP" id="MF_00420">
    <property type="entry name" value="PurL_2"/>
    <property type="match status" value="1"/>
</dbReference>
<dbReference type="GO" id="GO:0000287">
    <property type="term" value="F:magnesium ion binding"/>
    <property type="evidence" value="ECO:0007669"/>
    <property type="project" value="UniProtKB-UniRule"/>
</dbReference>
<evidence type="ECO:0000256" key="8">
    <source>
        <dbReference type="HAMAP-Rule" id="MF_00420"/>
    </source>
</evidence>
<evidence type="ECO:0000256" key="6">
    <source>
        <dbReference type="ARBA" id="ARBA00022840"/>
    </source>
</evidence>
<evidence type="ECO:0000256" key="4">
    <source>
        <dbReference type="ARBA" id="ARBA00022741"/>
    </source>
</evidence>
<evidence type="ECO:0000256" key="2">
    <source>
        <dbReference type="ARBA" id="ARBA00022598"/>
    </source>
</evidence>
<dbReference type="InterPro" id="IPR036921">
    <property type="entry name" value="PurM-like_N_sf"/>
</dbReference>
<comment type="subunit">
    <text evidence="8">Monomer. Part of the FGAM synthase complex composed of 1 PurL, 1 PurQ and 2 PurS subunits.</text>
</comment>
<dbReference type="Pfam" id="PF00586">
    <property type="entry name" value="AIRS"/>
    <property type="match status" value="2"/>
</dbReference>
<evidence type="ECO:0000256" key="3">
    <source>
        <dbReference type="ARBA" id="ARBA00022723"/>
    </source>
</evidence>
<keyword evidence="13" id="KW-1185">Reference proteome</keyword>
<feature type="binding site" evidence="8">
    <location>
        <position position="479"/>
    </location>
    <ligand>
        <name>Mg(2+)</name>
        <dbReference type="ChEBI" id="CHEBI:18420"/>
        <label>2</label>
    </ligand>
</feature>
<name>A0A540VGA4_9CHLR</name>
<evidence type="ECO:0000259" key="11">
    <source>
        <dbReference type="Pfam" id="PF18072"/>
    </source>
</evidence>
<feature type="active site" description="Proton acceptor" evidence="8">
    <location>
        <position position="298"/>
    </location>
</feature>
<dbReference type="PANTHER" id="PTHR43555">
    <property type="entry name" value="PHOSPHORIBOSYLFORMYLGLYCINAMIDINE SYNTHASE SUBUNIT PURL"/>
    <property type="match status" value="1"/>
</dbReference>
<keyword evidence="4 8" id="KW-0547">Nucleotide-binding</keyword>
<evidence type="ECO:0000259" key="10">
    <source>
        <dbReference type="Pfam" id="PF02769"/>
    </source>
</evidence>
<comment type="caution">
    <text evidence="12">The sequence shown here is derived from an EMBL/GenBank/DDBJ whole genome shotgun (WGS) entry which is preliminary data.</text>
</comment>
<feature type="domain" description="PurM-like C-terminal" evidence="10">
    <location>
        <begin position="411"/>
        <end position="565"/>
    </location>
</feature>
<dbReference type="Gene3D" id="3.30.1280.10">
    <property type="entry name" value="Phosphoribosylformylglycinamidine synthase subunit PurS"/>
    <property type="match status" value="1"/>
</dbReference>
<keyword evidence="6 8" id="KW-0067">ATP-binding</keyword>